<reference evidence="2 3" key="1">
    <citation type="submission" date="2019-07" db="EMBL/GenBank/DDBJ databases">
        <title>Aquicoccus porphyridii gen. nov., sp. nov., isolated from a small marine red alga, Porphyridium marinum.</title>
        <authorList>
            <person name="Liu L."/>
        </authorList>
    </citation>
    <scope>NUCLEOTIDE SEQUENCE [LARGE SCALE GENOMIC DNA]</scope>
    <source>
        <strain evidence="2 3">L1 8-17</strain>
    </source>
</reference>
<gene>
    <name evidence="2" type="ORF">FLO80_09975</name>
</gene>
<proteinExistence type="predicted"/>
<feature type="compositionally biased region" description="Basic and acidic residues" evidence="1">
    <location>
        <begin position="504"/>
        <end position="513"/>
    </location>
</feature>
<dbReference type="Proteomes" id="UP000325291">
    <property type="component" value="Unassembled WGS sequence"/>
</dbReference>
<evidence type="ECO:0008006" key="4">
    <source>
        <dbReference type="Google" id="ProtNLM"/>
    </source>
</evidence>
<feature type="compositionally biased region" description="Basic and acidic residues" evidence="1">
    <location>
        <begin position="154"/>
        <end position="165"/>
    </location>
</feature>
<dbReference type="RefSeq" id="WP_111367924.1">
    <property type="nucleotide sequence ID" value="NZ_VINQ01000006.1"/>
</dbReference>
<feature type="compositionally biased region" description="Low complexity" evidence="1">
    <location>
        <begin position="179"/>
        <end position="193"/>
    </location>
</feature>
<organism evidence="2 3">
    <name type="scientific">Aquicoccus porphyridii</name>
    <dbReference type="NCBI Taxonomy" id="1852029"/>
    <lineage>
        <taxon>Bacteria</taxon>
        <taxon>Pseudomonadati</taxon>
        <taxon>Pseudomonadota</taxon>
        <taxon>Alphaproteobacteria</taxon>
        <taxon>Rhodobacterales</taxon>
        <taxon>Paracoccaceae</taxon>
        <taxon>Aquicoccus</taxon>
    </lineage>
</organism>
<feature type="compositionally biased region" description="Acidic residues" evidence="1">
    <location>
        <begin position="277"/>
        <end position="304"/>
    </location>
</feature>
<feature type="compositionally biased region" description="Acidic residues" evidence="1">
    <location>
        <begin position="335"/>
        <end position="356"/>
    </location>
</feature>
<feature type="compositionally biased region" description="Low complexity" evidence="1">
    <location>
        <begin position="135"/>
        <end position="148"/>
    </location>
</feature>
<feature type="region of interest" description="Disordered" evidence="1">
    <location>
        <begin position="472"/>
        <end position="526"/>
    </location>
</feature>
<feature type="region of interest" description="Disordered" evidence="1">
    <location>
        <begin position="88"/>
        <end position="314"/>
    </location>
</feature>
<keyword evidence="3" id="KW-1185">Reference proteome</keyword>
<evidence type="ECO:0000256" key="1">
    <source>
        <dbReference type="SAM" id="MobiDB-lite"/>
    </source>
</evidence>
<feature type="region of interest" description="Disordered" evidence="1">
    <location>
        <begin position="332"/>
        <end position="438"/>
    </location>
</feature>
<evidence type="ECO:0000313" key="3">
    <source>
        <dbReference type="Proteomes" id="UP000325291"/>
    </source>
</evidence>
<feature type="compositionally biased region" description="Acidic residues" evidence="1">
    <location>
        <begin position="394"/>
        <end position="408"/>
    </location>
</feature>
<feature type="compositionally biased region" description="Basic and acidic residues" evidence="1">
    <location>
        <begin position="226"/>
        <end position="236"/>
    </location>
</feature>
<evidence type="ECO:0000313" key="2">
    <source>
        <dbReference type="EMBL" id="KAA0916051.1"/>
    </source>
</evidence>
<protein>
    <recommendedName>
        <fullName evidence="4">Chemotaxis protein CheA</fullName>
    </recommendedName>
</protein>
<dbReference type="PROSITE" id="PS51257">
    <property type="entry name" value="PROKAR_LIPOPROTEIN"/>
    <property type="match status" value="1"/>
</dbReference>
<sequence>MVNTNKILTVSYGTFSCTLEGFDDSFGTMKAIAEYFRDLASDDRYFGAEPPTPDAEMLARIAEREIERRVDAHFDQNRIVLRAGPGSTLTAAAAADPEAEKDEITDDATENLTPRDNDQTRPEQPSEPRETEQLAEAPTAPEAIEAAPNTPDSAAKDPVGHKADDASPQEGESATQLDAPIHAPIPAAGPEPESVAAKLQRIRAVVSQAETADTPTAAYSEDEHADDLLSEAHDDIEAAMDIDDETEMRRSDFDDSDEDTSNENDTISSLLARFDTPDDDDEDLFDETEDEALTFDIGDDEIEADQPASDTPPVRARVIKMKRAEFEAAIADGKIEDDDAAADTEAETDLSPEDEADLLRELAAVEAELTISTDDGHGDTAADDDEDNRSSLIDESEDDEFDEDETGEDSINFFADEEDDTTDRTTPFAGSDAESEMGRIFKETDVHLNEETGRGRRNAIAHLRAAVEANKAEIGAGGDLAGEGPDSEAYRDDLASVVRPRRPQAHDQADRSRRPGTARPAPLKLVAEQRVDLGDAEPAPVRPRRVQVATATHAEIAAATSDFAEYADTVGATSLPELLEAAAAYLSFVEGREQFSRPQLMTHVRQAEKNDFSREDGLRSFGQLLREGKIVKLKGGRFTASDSISYRPDARYAGE</sequence>
<comment type="caution">
    <text evidence="2">The sequence shown here is derived from an EMBL/GenBank/DDBJ whole genome shotgun (WGS) entry which is preliminary data.</text>
</comment>
<feature type="compositionally biased region" description="Basic and acidic residues" evidence="1">
    <location>
        <begin position="113"/>
        <end position="132"/>
    </location>
</feature>
<feature type="compositionally biased region" description="Acidic residues" evidence="1">
    <location>
        <begin position="237"/>
        <end position="246"/>
    </location>
</feature>
<feature type="compositionally biased region" description="Acidic residues" evidence="1">
    <location>
        <begin position="97"/>
        <end position="109"/>
    </location>
</feature>
<dbReference type="AlphaFoldDB" id="A0A5A9ZFR1"/>
<accession>A0A5A9ZFR1</accession>
<dbReference type="EMBL" id="VINQ01000006">
    <property type="protein sequence ID" value="KAA0916051.1"/>
    <property type="molecule type" value="Genomic_DNA"/>
</dbReference>
<name>A0A5A9ZFR1_9RHOB</name>